<gene>
    <name evidence="1" type="ORF">HAX54_039421</name>
</gene>
<protein>
    <recommendedName>
        <fullName evidence="3">Actin</fullName>
    </recommendedName>
</protein>
<reference evidence="1 2" key="1">
    <citation type="journal article" date="2021" name="BMC Genomics">
        <title>Datura genome reveals duplications of psychoactive alkaloid biosynthetic genes and high mutation rate following tissue culture.</title>
        <authorList>
            <person name="Rajewski A."/>
            <person name="Carter-House D."/>
            <person name="Stajich J."/>
            <person name="Litt A."/>
        </authorList>
    </citation>
    <scope>NUCLEOTIDE SEQUENCE [LARGE SCALE GENOMIC DNA]</scope>
    <source>
        <strain evidence="1">AR-01</strain>
    </source>
</reference>
<keyword evidence="2" id="KW-1185">Reference proteome</keyword>
<dbReference type="Proteomes" id="UP000823775">
    <property type="component" value="Unassembled WGS sequence"/>
</dbReference>
<feature type="non-terminal residue" evidence="1">
    <location>
        <position position="1"/>
    </location>
</feature>
<evidence type="ECO:0000313" key="2">
    <source>
        <dbReference type="Proteomes" id="UP000823775"/>
    </source>
</evidence>
<accession>A0ABS8SIY4</accession>
<sequence>REYALIDPGSTYSYISPYFAIFLEQRVESLIVPYMVMTPVEGALEVDKVYETA</sequence>
<proteinExistence type="predicted"/>
<dbReference type="EMBL" id="JACEIK010000547">
    <property type="protein sequence ID" value="MCD7458862.1"/>
    <property type="molecule type" value="Genomic_DNA"/>
</dbReference>
<name>A0ABS8SIY4_DATST</name>
<evidence type="ECO:0000313" key="1">
    <source>
        <dbReference type="EMBL" id="MCD7458862.1"/>
    </source>
</evidence>
<organism evidence="1 2">
    <name type="scientific">Datura stramonium</name>
    <name type="common">Jimsonweed</name>
    <name type="synonym">Common thornapple</name>
    <dbReference type="NCBI Taxonomy" id="4076"/>
    <lineage>
        <taxon>Eukaryota</taxon>
        <taxon>Viridiplantae</taxon>
        <taxon>Streptophyta</taxon>
        <taxon>Embryophyta</taxon>
        <taxon>Tracheophyta</taxon>
        <taxon>Spermatophyta</taxon>
        <taxon>Magnoliopsida</taxon>
        <taxon>eudicotyledons</taxon>
        <taxon>Gunneridae</taxon>
        <taxon>Pentapetalae</taxon>
        <taxon>asterids</taxon>
        <taxon>lamiids</taxon>
        <taxon>Solanales</taxon>
        <taxon>Solanaceae</taxon>
        <taxon>Solanoideae</taxon>
        <taxon>Datureae</taxon>
        <taxon>Datura</taxon>
    </lineage>
</organism>
<dbReference type="Pfam" id="PF08284">
    <property type="entry name" value="RVP_2"/>
    <property type="match status" value="1"/>
</dbReference>
<evidence type="ECO:0008006" key="3">
    <source>
        <dbReference type="Google" id="ProtNLM"/>
    </source>
</evidence>
<comment type="caution">
    <text evidence="1">The sequence shown here is derived from an EMBL/GenBank/DDBJ whole genome shotgun (WGS) entry which is preliminary data.</text>
</comment>